<dbReference type="EMBL" id="JANHOG010000099">
    <property type="protein sequence ID" value="KAJ3558269.1"/>
    <property type="molecule type" value="Genomic_DNA"/>
</dbReference>
<evidence type="ECO:0000313" key="2">
    <source>
        <dbReference type="Proteomes" id="UP001148662"/>
    </source>
</evidence>
<protein>
    <submittedName>
        <fullName evidence="1">Uncharacterized protein</fullName>
    </submittedName>
</protein>
<reference evidence="1" key="1">
    <citation type="submission" date="2022-07" db="EMBL/GenBank/DDBJ databases">
        <title>Genome Sequence of Phlebia brevispora.</title>
        <authorList>
            <person name="Buettner E."/>
        </authorList>
    </citation>
    <scope>NUCLEOTIDE SEQUENCE</scope>
    <source>
        <strain evidence="1">MPL23</strain>
    </source>
</reference>
<name>A0ACC1TDF2_9APHY</name>
<evidence type="ECO:0000313" key="1">
    <source>
        <dbReference type="EMBL" id="KAJ3558269.1"/>
    </source>
</evidence>
<organism evidence="1 2">
    <name type="scientific">Phlebia brevispora</name>
    <dbReference type="NCBI Taxonomy" id="194682"/>
    <lineage>
        <taxon>Eukaryota</taxon>
        <taxon>Fungi</taxon>
        <taxon>Dikarya</taxon>
        <taxon>Basidiomycota</taxon>
        <taxon>Agaricomycotina</taxon>
        <taxon>Agaricomycetes</taxon>
        <taxon>Polyporales</taxon>
        <taxon>Meruliaceae</taxon>
        <taxon>Phlebia</taxon>
    </lineage>
</organism>
<proteinExistence type="predicted"/>
<sequence length="794" mass="90311">MFPLSSKHVYEDPPPTDTKPAPVFETPFRRKKALEGTYQESKHEDKKKIVCTDIGPYLRTVPYSHFFDHILPDLRPSLDPEAIVEKLKANGSIKAKRFACFPKNPVKVTNVENVVFQPLETLVNSIVAVSRSRHVQPTMKFACNPDGVPESISRINLTRPDGYALLYEATGNPKWVDIGVTGEFKKSAAQKKREDNDEKVAWSMHHCLCEDPRRRFNISFSIENDGMRLWFCNRQEVQVSTPFKFIINHRLTVHFFLSIMYAKPHELGWDPTMTRVGKGQYDITVHIGQGETATYRTLTRLSDVGADVILGRGTRVWEVMRVVQGVLVGPPLTLKDIWIDDDRPREADIYRELRKSAVTEEQKEILNRVLLEVECHGDVFISEEGRYDHTVELPFRGAIVPESAPRRLLRLFSRASPQMAKGFWVGGKSVRNKEAKSHPKLHYRMLLRGVYKSLDNLTNPFEVFLVLSATSIALRAIHEQGWVHRDINPGNILVRYIGREMEVKLIDLEYAKPMGNDTAHPSRSGMRGFTAVEVETSTYRFTTTQGKPVLPSTPEKSMSVLKNLFRGSNTGIALDREPPVQIDPSPSRPVTPLPEAPFRYNPLHDLESLWWTAVYFFVHCDISLDGHPYAATEDQRYEAQRLFGDSGYDRFTTIDTTTEFKKAMNSLHPSMRDVAATLDTLRDMLCKVYRSAEQDTFAIDHTVARGLYHFFATRFHRMADQFKDSGITVHRIRFGAKEGASVGKKEETRKRKQSDLSSEGFSQHDVNAGETSGNVGDGPASRTRLQTKRTKITN</sequence>
<comment type="caution">
    <text evidence="1">The sequence shown here is derived from an EMBL/GenBank/DDBJ whole genome shotgun (WGS) entry which is preliminary data.</text>
</comment>
<accession>A0ACC1TDF2</accession>
<dbReference type="Proteomes" id="UP001148662">
    <property type="component" value="Unassembled WGS sequence"/>
</dbReference>
<gene>
    <name evidence="1" type="ORF">NM688_g1025</name>
</gene>
<keyword evidence="2" id="KW-1185">Reference proteome</keyword>